<accession>A0A923IFG2</accession>
<proteinExistence type="predicted"/>
<dbReference type="AlphaFoldDB" id="A0A923IFG2"/>
<dbReference type="InterPro" id="IPR000056">
    <property type="entry name" value="Ribul_P_3_epim-like"/>
</dbReference>
<dbReference type="CDD" id="cd00429">
    <property type="entry name" value="RPE"/>
    <property type="match status" value="1"/>
</dbReference>
<dbReference type="GO" id="GO:0016857">
    <property type="term" value="F:racemase and epimerase activity, acting on carbohydrates and derivatives"/>
    <property type="evidence" value="ECO:0007669"/>
    <property type="project" value="InterPro"/>
</dbReference>
<evidence type="ECO:0000256" key="1">
    <source>
        <dbReference type="ARBA" id="ARBA00022723"/>
    </source>
</evidence>
<organism evidence="3 4">
    <name type="scientific">Anaerofilum hominis</name>
    <dbReference type="NCBI Taxonomy" id="2763016"/>
    <lineage>
        <taxon>Bacteria</taxon>
        <taxon>Bacillati</taxon>
        <taxon>Bacillota</taxon>
        <taxon>Clostridia</taxon>
        <taxon>Eubacteriales</taxon>
        <taxon>Oscillospiraceae</taxon>
        <taxon>Anaerofilum</taxon>
    </lineage>
</organism>
<reference evidence="3" key="1">
    <citation type="submission" date="2020-08" db="EMBL/GenBank/DDBJ databases">
        <title>Genome public.</title>
        <authorList>
            <person name="Liu C."/>
            <person name="Sun Q."/>
        </authorList>
    </citation>
    <scope>NUCLEOTIDE SEQUENCE</scope>
    <source>
        <strain evidence="3">BX8</strain>
    </source>
</reference>
<dbReference type="Pfam" id="PF00834">
    <property type="entry name" value="Ribul_P_3_epim"/>
    <property type="match status" value="1"/>
</dbReference>
<keyword evidence="4" id="KW-1185">Reference proteome</keyword>
<sequence>MKREYLSPSLMCMDFLHAEEQLKIFEKNFDALHFDIMDGHFCKNLALSPAFLRVVSSTCNLPVDAHLMATKPDDFLVDAVAEAGASCISLHAETINRDGFRMMNKIEKLGCKKGLVLNPSTPLDCIKYLLGRIDLLTVMTVDVGFAGQSFIFEMLDKIREARRMREENGWHYLIQVDGGCRQEYYRMLHDAGAEAYILGNAGLFSLDPDLQIACNKMRRQFSTAIAGGEG</sequence>
<protein>
    <submittedName>
        <fullName evidence="3">Allulose-6-phosphate 3-epimerase</fullName>
    </submittedName>
</protein>
<dbReference type="NCBIfam" id="NF007266">
    <property type="entry name" value="PRK09722.1"/>
    <property type="match status" value="1"/>
</dbReference>
<dbReference type="EMBL" id="JACONZ010000003">
    <property type="protein sequence ID" value="MBC5581897.1"/>
    <property type="molecule type" value="Genomic_DNA"/>
</dbReference>
<dbReference type="InterPro" id="IPR011060">
    <property type="entry name" value="RibuloseP-bd_barrel"/>
</dbReference>
<dbReference type="InterPro" id="IPR013785">
    <property type="entry name" value="Aldolase_TIM"/>
</dbReference>
<keyword evidence="2" id="KW-0413">Isomerase</keyword>
<name>A0A923IFG2_9FIRM</name>
<keyword evidence="1" id="KW-0479">Metal-binding</keyword>
<evidence type="ECO:0000256" key="2">
    <source>
        <dbReference type="ARBA" id="ARBA00023235"/>
    </source>
</evidence>
<dbReference type="RefSeq" id="WP_186888253.1">
    <property type="nucleotide sequence ID" value="NZ_JACONZ010000003.1"/>
</dbReference>
<dbReference type="GO" id="GO:0005975">
    <property type="term" value="P:carbohydrate metabolic process"/>
    <property type="evidence" value="ECO:0007669"/>
    <property type="project" value="InterPro"/>
</dbReference>
<comment type="caution">
    <text evidence="3">The sequence shown here is derived from an EMBL/GenBank/DDBJ whole genome shotgun (WGS) entry which is preliminary data.</text>
</comment>
<dbReference type="GO" id="GO:0046872">
    <property type="term" value="F:metal ion binding"/>
    <property type="evidence" value="ECO:0007669"/>
    <property type="project" value="UniProtKB-KW"/>
</dbReference>
<dbReference type="Gene3D" id="3.20.20.70">
    <property type="entry name" value="Aldolase class I"/>
    <property type="match status" value="1"/>
</dbReference>
<evidence type="ECO:0000313" key="3">
    <source>
        <dbReference type="EMBL" id="MBC5581897.1"/>
    </source>
</evidence>
<dbReference type="SUPFAM" id="SSF51366">
    <property type="entry name" value="Ribulose-phoshate binding barrel"/>
    <property type="match status" value="1"/>
</dbReference>
<gene>
    <name evidence="3" type="ORF">H8S23_10285</name>
</gene>
<evidence type="ECO:0000313" key="4">
    <source>
        <dbReference type="Proteomes" id="UP000659630"/>
    </source>
</evidence>
<dbReference type="PANTHER" id="PTHR11749">
    <property type="entry name" value="RIBULOSE-5-PHOSPHATE-3-EPIMERASE"/>
    <property type="match status" value="1"/>
</dbReference>
<dbReference type="Proteomes" id="UP000659630">
    <property type="component" value="Unassembled WGS sequence"/>
</dbReference>